<keyword evidence="4" id="KW-0472">Membrane</keyword>
<proteinExistence type="inferred from homology"/>
<dbReference type="EMBL" id="CP025096">
    <property type="protein sequence ID" value="AUD06367.1"/>
    <property type="molecule type" value="Genomic_DNA"/>
</dbReference>
<evidence type="ECO:0000313" key="6">
    <source>
        <dbReference type="EMBL" id="AUD06367.1"/>
    </source>
</evidence>
<dbReference type="Proteomes" id="UP000232883">
    <property type="component" value="Chromosome"/>
</dbReference>
<accession>A0A2K8Z916</accession>
<comment type="similarity">
    <text evidence="1">Belongs to the glycosyltransferase 2 family.</text>
</comment>
<reference evidence="6 7" key="1">
    <citation type="submission" date="2017-11" db="EMBL/GenBank/DDBJ databases">
        <title>Taxonomic description and genome sequences of Spirosoma HA7 sp. nov., isolated from pollen microhabitat of Corylus avellana.</title>
        <authorList>
            <person name="Ambika Manirajan B."/>
            <person name="Suarez C."/>
            <person name="Ratering S."/>
            <person name="Geissler-Plaum R."/>
            <person name="Cardinale M."/>
            <person name="Sylvia S."/>
        </authorList>
    </citation>
    <scope>NUCLEOTIDE SEQUENCE [LARGE SCALE GENOMIC DNA]</scope>
    <source>
        <strain evidence="6 7">HA7</strain>
    </source>
</reference>
<evidence type="ECO:0000256" key="2">
    <source>
        <dbReference type="ARBA" id="ARBA00022676"/>
    </source>
</evidence>
<name>A0A2K8Z916_9BACT</name>
<dbReference type="CDD" id="cd04192">
    <property type="entry name" value="GT_2_like_e"/>
    <property type="match status" value="1"/>
</dbReference>
<dbReference type="SUPFAM" id="SSF53448">
    <property type="entry name" value="Nucleotide-diphospho-sugar transferases"/>
    <property type="match status" value="1"/>
</dbReference>
<keyword evidence="7" id="KW-1185">Reference proteome</keyword>
<evidence type="ECO:0000256" key="4">
    <source>
        <dbReference type="SAM" id="Phobius"/>
    </source>
</evidence>
<keyword evidence="2" id="KW-0328">Glycosyltransferase</keyword>
<organism evidence="6 7">
    <name type="scientific">Spirosoma pollinicola</name>
    <dbReference type="NCBI Taxonomy" id="2057025"/>
    <lineage>
        <taxon>Bacteria</taxon>
        <taxon>Pseudomonadati</taxon>
        <taxon>Bacteroidota</taxon>
        <taxon>Cytophagia</taxon>
        <taxon>Cytophagales</taxon>
        <taxon>Cytophagaceae</taxon>
        <taxon>Spirosoma</taxon>
    </lineage>
</organism>
<dbReference type="OrthoDB" id="9805625at2"/>
<dbReference type="Pfam" id="PF00535">
    <property type="entry name" value="Glycos_transf_2"/>
    <property type="match status" value="1"/>
</dbReference>
<evidence type="ECO:0000313" key="7">
    <source>
        <dbReference type="Proteomes" id="UP000232883"/>
    </source>
</evidence>
<feature type="transmembrane region" description="Helical" evidence="4">
    <location>
        <begin position="6"/>
        <end position="24"/>
    </location>
</feature>
<dbReference type="AlphaFoldDB" id="A0A2K8Z916"/>
<dbReference type="PANTHER" id="PTHR43630:SF1">
    <property type="entry name" value="POLY-BETA-1,6-N-ACETYL-D-GLUCOSAMINE SYNTHASE"/>
    <property type="match status" value="1"/>
</dbReference>
<feature type="transmembrane region" description="Helical" evidence="4">
    <location>
        <begin position="341"/>
        <end position="360"/>
    </location>
</feature>
<dbReference type="RefSeq" id="WP_100992912.1">
    <property type="nucleotide sequence ID" value="NZ_CP025096.1"/>
</dbReference>
<dbReference type="InterPro" id="IPR001173">
    <property type="entry name" value="Glyco_trans_2-like"/>
</dbReference>
<dbReference type="InterPro" id="IPR029044">
    <property type="entry name" value="Nucleotide-diphossugar_trans"/>
</dbReference>
<dbReference type="PANTHER" id="PTHR43630">
    <property type="entry name" value="POLY-BETA-1,6-N-ACETYL-D-GLUCOSAMINE SYNTHASE"/>
    <property type="match status" value="1"/>
</dbReference>
<keyword evidence="4" id="KW-0812">Transmembrane</keyword>
<dbReference type="KEGG" id="spir:CWM47_33730"/>
<evidence type="ECO:0000256" key="1">
    <source>
        <dbReference type="ARBA" id="ARBA00006739"/>
    </source>
</evidence>
<keyword evidence="4" id="KW-1133">Transmembrane helix</keyword>
<evidence type="ECO:0000256" key="3">
    <source>
        <dbReference type="ARBA" id="ARBA00022679"/>
    </source>
</evidence>
<gene>
    <name evidence="6" type="ORF">CWM47_33730</name>
</gene>
<dbReference type="Gene3D" id="3.90.550.10">
    <property type="entry name" value="Spore Coat Polysaccharide Biosynthesis Protein SpsA, Chain A"/>
    <property type="match status" value="1"/>
</dbReference>
<protein>
    <submittedName>
        <fullName evidence="6">Glycosyl transferase family 2</fullName>
    </submittedName>
</protein>
<sequence>MIITLLVISGLYALFTLSLWLSWLRMPTFLVDRAMQSEPLITVIIPVRNEAETIENLLDDLRNQTYSRFEVIVADDSSTDDTLSIVQAYASTSPFALHPLPLSDERTASPKKRAITQSIARATGDLIVTTDGDCRVGPDWLITIAAFYERTSAKLISGPVTFTEEKTLFDSLQTVEFASLIGTGACTMALGMPTMCNGANLCYEKRVFDDVGGFSGVDHLASGDDELLMHKIASAYPDNVHFLKNPAAIVKTNTHKSWRGFYNQRKRWASKWRAYTSYLPTLLAVFVFLSNAAPVVAVVGWLLGFLNGNGTLLVIGLKLVPEFLFLRQILVFLQKKSSVSVIPLTQLVYPLYVIFFGLAAQGKGYSWKGRNLN</sequence>
<dbReference type="GO" id="GO:0016757">
    <property type="term" value="F:glycosyltransferase activity"/>
    <property type="evidence" value="ECO:0007669"/>
    <property type="project" value="UniProtKB-KW"/>
</dbReference>
<evidence type="ECO:0000259" key="5">
    <source>
        <dbReference type="Pfam" id="PF00535"/>
    </source>
</evidence>
<keyword evidence="3 6" id="KW-0808">Transferase</keyword>
<feature type="domain" description="Glycosyltransferase 2-like" evidence="5">
    <location>
        <begin position="42"/>
        <end position="175"/>
    </location>
</feature>